<proteinExistence type="predicted"/>
<dbReference type="Pfam" id="PF01569">
    <property type="entry name" value="PAP2"/>
    <property type="match status" value="1"/>
</dbReference>
<sequence>MLKRFSLYTLLLCVVPIFTYFIDWHWQSNEVASLDYFLYFLTETGSTPYAIITCIAFALFYFVAIRDKKQAIWAIVIMACSVILTQGIKSGLKTMFSEPRPFVQEIVQNSDMSTDDFYAQKRHERKKMVYQYYQETKTKQTAPDWLIEHHANETGYSFPSGHTMFAATWLLLVVGFAQLLGHRNPKIKLLVPVVTVWAVLMLVSRLRLGMHYPIDLLASILIAWFVHLIIFAYLQRKDIFVFDKI</sequence>
<dbReference type="OrthoDB" id="5586741at2"/>
<dbReference type="Gene3D" id="1.20.144.10">
    <property type="entry name" value="Phosphatidic acid phosphatase type 2/haloperoxidase"/>
    <property type="match status" value="1"/>
</dbReference>
<dbReference type="EC" id="3.6.1.27" evidence="1"/>
<dbReference type="RefSeq" id="WP_075294350.1">
    <property type="nucleotide sequence ID" value="NZ_CP018802.1"/>
</dbReference>
<keyword evidence="4" id="KW-1133">Transmembrane helix</keyword>
<feature type="transmembrane region" description="Helical" evidence="4">
    <location>
        <begin position="216"/>
        <end position="234"/>
    </location>
</feature>
<feature type="transmembrane region" description="Helical" evidence="4">
    <location>
        <begin position="162"/>
        <end position="180"/>
    </location>
</feature>
<dbReference type="InterPro" id="IPR036938">
    <property type="entry name" value="PAP2/HPO_sf"/>
</dbReference>
<accession>A0A9Q7E861</accession>
<comment type="catalytic activity">
    <reaction evidence="3">
        <text>di-trans,octa-cis-undecaprenyl diphosphate + H2O = di-trans,octa-cis-undecaprenyl phosphate + phosphate + H(+)</text>
        <dbReference type="Rhea" id="RHEA:28094"/>
        <dbReference type="ChEBI" id="CHEBI:15377"/>
        <dbReference type="ChEBI" id="CHEBI:15378"/>
        <dbReference type="ChEBI" id="CHEBI:43474"/>
        <dbReference type="ChEBI" id="CHEBI:58405"/>
        <dbReference type="ChEBI" id="CHEBI:60392"/>
        <dbReference type="EC" id="3.6.1.27"/>
    </reaction>
</comment>
<evidence type="ECO:0000256" key="1">
    <source>
        <dbReference type="ARBA" id="ARBA00012374"/>
    </source>
</evidence>
<feature type="transmembrane region" description="Helical" evidence="4">
    <location>
        <begin position="187"/>
        <end position="204"/>
    </location>
</feature>
<evidence type="ECO:0000256" key="2">
    <source>
        <dbReference type="ARBA" id="ARBA00032707"/>
    </source>
</evidence>
<dbReference type="Proteomes" id="UP000595373">
    <property type="component" value="Chromosome"/>
</dbReference>
<name>A0A9Q7E861_HISSO</name>
<feature type="transmembrane region" description="Helical" evidence="4">
    <location>
        <begin position="46"/>
        <end position="64"/>
    </location>
</feature>
<organism evidence="6 7">
    <name type="scientific">Histophilus somni</name>
    <name type="common">Haemophilus somnus</name>
    <dbReference type="NCBI Taxonomy" id="731"/>
    <lineage>
        <taxon>Bacteria</taxon>
        <taxon>Pseudomonadati</taxon>
        <taxon>Pseudomonadota</taxon>
        <taxon>Gammaproteobacteria</taxon>
        <taxon>Pasteurellales</taxon>
        <taxon>Pasteurellaceae</taxon>
        <taxon>Histophilus</taxon>
    </lineage>
</organism>
<evidence type="ECO:0000256" key="4">
    <source>
        <dbReference type="SAM" id="Phobius"/>
    </source>
</evidence>
<evidence type="ECO:0000313" key="6">
    <source>
        <dbReference type="EMBL" id="QQF83166.1"/>
    </source>
</evidence>
<keyword evidence="7" id="KW-1185">Reference proteome</keyword>
<dbReference type="AlphaFoldDB" id="A0A9Q7E861"/>
<evidence type="ECO:0000259" key="5">
    <source>
        <dbReference type="SMART" id="SM00014"/>
    </source>
</evidence>
<dbReference type="SMART" id="SM00014">
    <property type="entry name" value="acidPPc"/>
    <property type="match status" value="1"/>
</dbReference>
<keyword evidence="4" id="KW-0472">Membrane</keyword>
<dbReference type="SUPFAM" id="SSF48317">
    <property type="entry name" value="Acid phosphatase/Vanadium-dependent haloperoxidase"/>
    <property type="match status" value="1"/>
</dbReference>
<feature type="domain" description="Phosphatidic acid phosphatase type 2/haloperoxidase" evidence="5">
    <location>
        <begin position="73"/>
        <end position="231"/>
    </location>
</feature>
<dbReference type="GO" id="GO:0005886">
    <property type="term" value="C:plasma membrane"/>
    <property type="evidence" value="ECO:0007669"/>
    <property type="project" value="TreeGrafter"/>
</dbReference>
<feature type="transmembrane region" description="Helical" evidence="4">
    <location>
        <begin position="7"/>
        <end position="26"/>
    </location>
</feature>
<evidence type="ECO:0000313" key="7">
    <source>
        <dbReference type="Proteomes" id="UP000595373"/>
    </source>
</evidence>
<keyword evidence="4" id="KW-0812">Transmembrane</keyword>
<gene>
    <name evidence="6" type="ORF">JFL49_04495</name>
</gene>
<dbReference type="EMBL" id="CP066558">
    <property type="protein sequence ID" value="QQF83166.1"/>
    <property type="molecule type" value="Genomic_DNA"/>
</dbReference>
<reference evidence="6 7" key="1">
    <citation type="submission" date="2020-12" db="EMBL/GenBank/DDBJ databases">
        <title>ASc-MMNZ-VFA-070.</title>
        <authorList>
            <person name="Schryvers A."/>
            <person name="Mostafa Nazari M."/>
            <person name="Farshchi Andisi V."/>
            <person name="Timsit E."/>
            <person name="Walter Morck D."/>
        </authorList>
    </citation>
    <scope>NUCLEOTIDE SEQUENCE [LARGE SCALE GENOMIC DNA]</scope>
    <source>
        <strain evidence="6 7">ASc-MMNZ-VFA-070</strain>
    </source>
</reference>
<evidence type="ECO:0000256" key="3">
    <source>
        <dbReference type="ARBA" id="ARBA00047594"/>
    </source>
</evidence>
<dbReference type="InterPro" id="IPR000326">
    <property type="entry name" value="PAP2/HPO"/>
</dbReference>
<dbReference type="PANTHER" id="PTHR14969">
    <property type="entry name" value="SPHINGOSINE-1-PHOSPHATE PHOSPHOHYDROLASE"/>
    <property type="match status" value="1"/>
</dbReference>
<dbReference type="PANTHER" id="PTHR14969:SF54">
    <property type="entry name" value="PHOSPHATIDYLGLYCEROPHOSPHATASE B"/>
    <property type="match status" value="1"/>
</dbReference>
<protein>
    <recommendedName>
        <fullName evidence="1">undecaprenyl-diphosphate phosphatase</fullName>
        <ecNumber evidence="1">3.6.1.27</ecNumber>
    </recommendedName>
    <alternativeName>
        <fullName evidence="2">Undecaprenyl pyrophosphate phosphatase</fullName>
    </alternativeName>
</protein>
<dbReference type="GO" id="GO:0050380">
    <property type="term" value="F:undecaprenyl-diphosphatase activity"/>
    <property type="evidence" value="ECO:0007669"/>
    <property type="project" value="UniProtKB-EC"/>
</dbReference>
<feature type="transmembrane region" description="Helical" evidence="4">
    <location>
        <begin position="71"/>
        <end position="88"/>
    </location>
</feature>